<dbReference type="Gene3D" id="1.25.40.60">
    <property type="match status" value="1"/>
</dbReference>
<evidence type="ECO:0000313" key="3">
    <source>
        <dbReference type="Proteomes" id="UP001165065"/>
    </source>
</evidence>
<dbReference type="GO" id="GO:0016192">
    <property type="term" value="P:vesicle-mediated transport"/>
    <property type="evidence" value="ECO:0007669"/>
    <property type="project" value="InterPro"/>
</dbReference>
<dbReference type="Pfam" id="PF00995">
    <property type="entry name" value="Sec1"/>
    <property type="match status" value="1"/>
</dbReference>
<comment type="caution">
    <text evidence="2">The sequence shown here is derived from an EMBL/GenBank/DDBJ whole genome shotgun (WGS) entry which is preliminary data.</text>
</comment>
<dbReference type="InterPro" id="IPR001619">
    <property type="entry name" value="Sec1-like"/>
</dbReference>
<dbReference type="SUPFAM" id="SSF56815">
    <property type="entry name" value="Sec1/munc18-like (SM) proteins"/>
    <property type="match status" value="1"/>
</dbReference>
<dbReference type="Proteomes" id="UP001165065">
    <property type="component" value="Unassembled WGS sequence"/>
</dbReference>
<dbReference type="InterPro" id="IPR027482">
    <property type="entry name" value="Sec1-like_dom2"/>
</dbReference>
<protein>
    <recommendedName>
        <fullName evidence="4">Vacuolar protein sorting-associated protein 45</fullName>
    </recommendedName>
</protein>
<gene>
    <name evidence="2" type="ORF">TrCOL_g7546</name>
</gene>
<dbReference type="Gene3D" id="3.90.830.10">
    <property type="entry name" value="Syntaxin Binding Protein 1, Chain A, domain 2"/>
    <property type="match status" value="1"/>
</dbReference>
<organism evidence="2 3">
    <name type="scientific">Triparma columacea</name>
    <dbReference type="NCBI Taxonomy" id="722753"/>
    <lineage>
        <taxon>Eukaryota</taxon>
        <taxon>Sar</taxon>
        <taxon>Stramenopiles</taxon>
        <taxon>Ochrophyta</taxon>
        <taxon>Bolidophyceae</taxon>
        <taxon>Parmales</taxon>
        <taxon>Triparmaceae</taxon>
        <taxon>Triparma</taxon>
    </lineage>
</organism>
<proteinExistence type="inferred from homology"/>
<comment type="similarity">
    <text evidence="1">Belongs to the STXBP/unc-18/SEC1 family.</text>
</comment>
<dbReference type="InterPro" id="IPR043154">
    <property type="entry name" value="Sec-1-like_dom1"/>
</dbReference>
<name>A0A9W7GN29_9STRA</name>
<dbReference type="InterPro" id="IPR043127">
    <property type="entry name" value="Sec-1-like_dom3a"/>
</dbReference>
<evidence type="ECO:0008006" key="4">
    <source>
        <dbReference type="Google" id="ProtNLM"/>
    </source>
</evidence>
<reference evidence="3" key="1">
    <citation type="journal article" date="2023" name="Commun. Biol.">
        <title>Genome analysis of Parmales, the sister group of diatoms, reveals the evolutionary specialization of diatoms from phago-mixotrophs to photoautotrophs.</title>
        <authorList>
            <person name="Ban H."/>
            <person name="Sato S."/>
            <person name="Yoshikawa S."/>
            <person name="Yamada K."/>
            <person name="Nakamura Y."/>
            <person name="Ichinomiya M."/>
            <person name="Sato N."/>
            <person name="Blanc-Mathieu R."/>
            <person name="Endo H."/>
            <person name="Kuwata A."/>
            <person name="Ogata H."/>
        </authorList>
    </citation>
    <scope>NUCLEOTIDE SEQUENCE [LARGE SCALE GENOMIC DNA]</scope>
</reference>
<dbReference type="Gene3D" id="3.40.50.2060">
    <property type="match status" value="1"/>
</dbReference>
<keyword evidence="3" id="KW-1185">Reference proteome</keyword>
<evidence type="ECO:0000313" key="2">
    <source>
        <dbReference type="EMBL" id="GMI47423.1"/>
    </source>
</evidence>
<dbReference type="Gene3D" id="3.40.50.1910">
    <property type="match status" value="1"/>
</dbReference>
<sequence>MSMEPPLNVMDPLPSLLSKMISCTSTGMKTLLLDPSTTQSVSVSLSKTNANAQELYLIDLLGKPQQAVGGMKALIYVRPTIENVEMICREVREANYSEYHVFFSNILPESFLSLLAKSDSDKLIRQVHEYPLDYVPINKDLFTINIGGSVGMSQCWGTSRERGVQTIMERELQGLLSMFLSFKKPIQTVIASAEPACQYIASEVIRRSQEDDIYVFRSSRPTQLLVVDRSSDPVTPLLSQWTYQAMVHELLGMNNNRVILKGAPGVKQDLEEVVLASVHDPFYDANKFSNFGELGENIKGLLDEYQKETRQNQNISTIADMQRFMERYPAFRSQSHNVSKHVALMGELARLVDVCQLMDVSAFEQELACTDAHAEHLRELVEKLANPSIKTPDKVRLGLLYALRYENTGNVSMVKQHMSNGGVPPDKIALVDTMLRYAGSKSRAPGLYGKRDTFSALKKNLISSVQGVANVYSQHVPLLAETIKGAFRGRVPEHMKAYKGGGELPKDLFIYMVGGTTYEEARMVAEFNRENEKNGLRVILGGSTIHNSCSFLDEVRAL</sequence>
<dbReference type="InterPro" id="IPR036045">
    <property type="entry name" value="Sec1-like_sf"/>
</dbReference>
<dbReference type="AlphaFoldDB" id="A0A9W7GN29"/>
<dbReference type="PIRSF" id="PIRSF005715">
    <property type="entry name" value="VPS45_Sec1"/>
    <property type="match status" value="1"/>
</dbReference>
<accession>A0A9W7GN29</accession>
<dbReference type="PANTHER" id="PTHR11679">
    <property type="entry name" value="VESICLE PROTEIN SORTING-ASSOCIATED"/>
    <property type="match status" value="1"/>
</dbReference>
<dbReference type="EMBL" id="BRYA01000343">
    <property type="protein sequence ID" value="GMI47423.1"/>
    <property type="molecule type" value="Genomic_DNA"/>
</dbReference>
<dbReference type="OrthoDB" id="10266265at2759"/>
<evidence type="ECO:0000256" key="1">
    <source>
        <dbReference type="ARBA" id="ARBA00009884"/>
    </source>
</evidence>